<comment type="subcellular location">
    <subcellularLocation>
        <location evidence="1">Nucleus</location>
        <location evidence="1">Nucleolus</location>
    </subcellularLocation>
</comment>
<dbReference type="GO" id="GO:0005525">
    <property type="term" value="F:GTP binding"/>
    <property type="evidence" value="ECO:0007669"/>
    <property type="project" value="UniProtKB-KW"/>
</dbReference>
<keyword evidence="4" id="KW-0342">GTP-binding</keyword>
<dbReference type="AlphaFoldDB" id="A0A024GGR0"/>
<keyword evidence="2" id="KW-0547">Nucleotide-binding</keyword>
<dbReference type="InParanoid" id="A0A024GGR0"/>
<dbReference type="Pfam" id="PF01926">
    <property type="entry name" value="MMR_HSR1"/>
    <property type="match status" value="1"/>
</dbReference>
<feature type="region of interest" description="Disordered" evidence="6">
    <location>
        <begin position="59"/>
        <end position="78"/>
    </location>
</feature>
<evidence type="ECO:0000256" key="4">
    <source>
        <dbReference type="ARBA" id="ARBA00023134"/>
    </source>
</evidence>
<sequence>MTDKKQNGRGRVRKRSTESTTNDIDMSGKRNPPKASKSRGKAIKRCNSQKLCEKRNELKQWRHHQHRSGKPPQHSTGQLKSLEQLVTNAQQSDEAFACKQIQAEVNVPATLPVQAGVTRLYRKELNRVIQQSDVLLQVLDARDPNGCRCAALEEAIHSQPGKKLVLILNKIDLIPQSNVLKWLTFLRQLYPTVAFKASTQEQSHNLSQNRVTGAAKRLNLGGSTQSRGAVGTDALMQLLKNYCRNLNIKTAITVGVIGYPNVGKSSIINSLKRSKAASVSSIAGHTKCLQQVQIDSKIKLLDCPGIVFDDSDTDRLLLRNCINPESVQDPVQAVQVLLEQCDPEQLSRVYKLHSRDHNKAVFTKNSHEFLHLVAKMSGKLGKGGVPDRQAAAKMVLQDWNRGKIPFYVQPPVSLTGIDPKDMLLETTVVSTMSEEFDIDAILNPRVVFLSESEKDVKDVSMSEAHSADSVAQVCKVEENDTQEDIMRTAVSDSDESQDQSDNDASDLDDDTSAVDCESHTLTFDQFVRNSTQDRLNPLAALLVKKKAKAWRKLKRKIARQTLSDPQERLFCQELEKLDCQSVRSVQS</sequence>
<evidence type="ECO:0000259" key="7">
    <source>
        <dbReference type="PROSITE" id="PS51721"/>
    </source>
</evidence>
<dbReference type="PROSITE" id="PS51721">
    <property type="entry name" value="G_CP"/>
    <property type="match status" value="1"/>
</dbReference>
<gene>
    <name evidence="8" type="ORF">BN9_067850</name>
</gene>
<feature type="compositionally biased region" description="Acidic residues" evidence="6">
    <location>
        <begin position="492"/>
        <end position="511"/>
    </location>
</feature>
<dbReference type="Proteomes" id="UP000053237">
    <property type="component" value="Unassembled WGS sequence"/>
</dbReference>
<evidence type="ECO:0000256" key="2">
    <source>
        <dbReference type="ARBA" id="ARBA00022741"/>
    </source>
</evidence>
<comment type="caution">
    <text evidence="8">The sequence shown here is derived from an EMBL/GenBank/DDBJ whole genome shotgun (WGS) entry which is preliminary data.</text>
</comment>
<organism evidence="8 9">
    <name type="scientific">Albugo candida</name>
    <dbReference type="NCBI Taxonomy" id="65357"/>
    <lineage>
        <taxon>Eukaryota</taxon>
        <taxon>Sar</taxon>
        <taxon>Stramenopiles</taxon>
        <taxon>Oomycota</taxon>
        <taxon>Peronosporomycetes</taxon>
        <taxon>Albuginales</taxon>
        <taxon>Albuginaceae</taxon>
        <taxon>Albugo</taxon>
    </lineage>
</organism>
<dbReference type="EMBL" id="CAIX01000110">
    <property type="protein sequence ID" value="CCI45875.1"/>
    <property type="molecule type" value="Genomic_DNA"/>
</dbReference>
<dbReference type="Gene3D" id="3.40.50.300">
    <property type="entry name" value="P-loop containing nucleotide triphosphate hydrolases"/>
    <property type="match status" value="1"/>
</dbReference>
<protein>
    <recommendedName>
        <fullName evidence="7">CP-type G domain-containing protein</fullName>
    </recommendedName>
</protein>
<dbReference type="InterPro" id="IPR030378">
    <property type="entry name" value="G_CP_dom"/>
</dbReference>
<dbReference type="CDD" id="cd04178">
    <property type="entry name" value="Nucleostemin_like"/>
    <property type="match status" value="1"/>
</dbReference>
<dbReference type="GO" id="GO:0005730">
    <property type="term" value="C:nucleolus"/>
    <property type="evidence" value="ECO:0007669"/>
    <property type="project" value="UniProtKB-SubCell"/>
</dbReference>
<dbReference type="InterPro" id="IPR027417">
    <property type="entry name" value="P-loop_NTPase"/>
</dbReference>
<dbReference type="STRING" id="65357.A0A024GGR0"/>
<dbReference type="SUPFAM" id="SSF52540">
    <property type="entry name" value="P-loop containing nucleoside triphosphate hydrolases"/>
    <property type="match status" value="1"/>
</dbReference>
<dbReference type="InterPro" id="IPR006073">
    <property type="entry name" value="GTP-bd"/>
</dbReference>
<evidence type="ECO:0000313" key="8">
    <source>
        <dbReference type="EMBL" id="CCI45875.1"/>
    </source>
</evidence>
<reference evidence="8 9" key="1">
    <citation type="submission" date="2012-05" db="EMBL/GenBank/DDBJ databases">
        <title>Recombination and specialization in a pathogen metapopulation.</title>
        <authorList>
            <person name="Gardiner A."/>
            <person name="Kemen E."/>
            <person name="Schultz-Larsen T."/>
            <person name="MacLean D."/>
            <person name="Van Oosterhout C."/>
            <person name="Jones J.D.G."/>
        </authorList>
    </citation>
    <scope>NUCLEOTIDE SEQUENCE [LARGE SCALE GENOMIC DNA]</scope>
    <source>
        <strain evidence="8 9">Ac Nc2</strain>
    </source>
</reference>
<feature type="domain" description="CP-type G" evidence="7">
    <location>
        <begin position="122"/>
        <end position="309"/>
    </location>
</feature>
<dbReference type="InterPro" id="IPR023179">
    <property type="entry name" value="GTP-bd_ortho_bundle_sf"/>
</dbReference>
<dbReference type="InterPro" id="IPR050755">
    <property type="entry name" value="TRAFAC_YlqF/YawG_RiboMat"/>
</dbReference>
<keyword evidence="3" id="KW-0175">Coiled coil</keyword>
<evidence type="ECO:0000256" key="6">
    <source>
        <dbReference type="SAM" id="MobiDB-lite"/>
    </source>
</evidence>
<evidence type="ECO:0000256" key="1">
    <source>
        <dbReference type="ARBA" id="ARBA00004604"/>
    </source>
</evidence>
<keyword evidence="5" id="KW-0539">Nucleus</keyword>
<dbReference type="PANTHER" id="PTHR11089:SF30">
    <property type="entry name" value="GUANINE NUCLEOTIDE-BINDING PROTEIN-LIKE 3 HOMOLOG"/>
    <property type="match status" value="1"/>
</dbReference>
<evidence type="ECO:0000256" key="5">
    <source>
        <dbReference type="ARBA" id="ARBA00023242"/>
    </source>
</evidence>
<dbReference type="PANTHER" id="PTHR11089">
    <property type="entry name" value="GTP-BINDING PROTEIN-RELATED"/>
    <property type="match status" value="1"/>
</dbReference>
<accession>A0A024GGR0</accession>
<dbReference type="Gene3D" id="1.10.1580.10">
    <property type="match status" value="1"/>
</dbReference>
<keyword evidence="9" id="KW-1185">Reference proteome</keyword>
<dbReference type="OrthoDB" id="10266128at2759"/>
<feature type="region of interest" description="Disordered" evidence="6">
    <location>
        <begin position="488"/>
        <end position="511"/>
    </location>
</feature>
<dbReference type="GO" id="GO:0051239">
    <property type="term" value="P:regulation of multicellular organismal process"/>
    <property type="evidence" value="ECO:0007669"/>
    <property type="project" value="UniProtKB-ARBA"/>
</dbReference>
<dbReference type="PRINTS" id="PR00326">
    <property type="entry name" value="GTP1OBG"/>
</dbReference>
<evidence type="ECO:0000313" key="9">
    <source>
        <dbReference type="Proteomes" id="UP000053237"/>
    </source>
</evidence>
<dbReference type="GO" id="GO:0050793">
    <property type="term" value="P:regulation of developmental process"/>
    <property type="evidence" value="ECO:0007669"/>
    <property type="project" value="UniProtKB-ARBA"/>
</dbReference>
<proteinExistence type="predicted"/>
<dbReference type="FunFam" id="3.40.50.300:FF:000571">
    <property type="entry name" value="Guanine nucleotide-binding protein-like NSN1"/>
    <property type="match status" value="1"/>
</dbReference>
<evidence type="ECO:0000256" key="3">
    <source>
        <dbReference type="ARBA" id="ARBA00023054"/>
    </source>
</evidence>
<name>A0A024GGR0_9STRA</name>
<feature type="region of interest" description="Disordered" evidence="6">
    <location>
        <begin position="1"/>
        <end position="49"/>
    </location>
</feature>
<dbReference type="FunFam" id="1.10.1580.10:FF:000002">
    <property type="entry name" value="Guanine nucleotide-binding protein-like 3 (nucleolar)-like"/>
    <property type="match status" value="1"/>
</dbReference>